<dbReference type="EMBL" id="CP045725">
    <property type="protein sequence ID" value="QGF22501.1"/>
    <property type="molecule type" value="Genomic_DNA"/>
</dbReference>
<evidence type="ECO:0000256" key="2">
    <source>
        <dbReference type="SAM" id="MobiDB-lite"/>
    </source>
</evidence>
<evidence type="ECO:0000256" key="3">
    <source>
        <dbReference type="SAM" id="Phobius"/>
    </source>
</evidence>
<dbReference type="RefSeq" id="WP_153571011.1">
    <property type="nucleotide sequence ID" value="NZ_CP045725.1"/>
</dbReference>
<gene>
    <name evidence="5" type="ORF">Rai3103_01015</name>
</gene>
<evidence type="ECO:0000313" key="6">
    <source>
        <dbReference type="Proteomes" id="UP000386847"/>
    </source>
</evidence>
<dbReference type="AlphaFoldDB" id="A0A5Q2F7R6"/>
<keyword evidence="3" id="KW-0812">Transmembrane</keyword>
<dbReference type="KEGG" id="rain:Rai3103_01015"/>
<dbReference type="Proteomes" id="UP000386847">
    <property type="component" value="Chromosome"/>
</dbReference>
<protein>
    <submittedName>
        <fullName evidence="5">LytR family transcriptional regulator</fullName>
    </submittedName>
</protein>
<keyword evidence="3" id="KW-0472">Membrane</keyword>
<evidence type="ECO:0000256" key="1">
    <source>
        <dbReference type="ARBA" id="ARBA00006068"/>
    </source>
</evidence>
<dbReference type="InterPro" id="IPR004474">
    <property type="entry name" value="LytR_CpsA_psr"/>
</dbReference>
<dbReference type="Pfam" id="PF03816">
    <property type="entry name" value="LytR_cpsA_psr"/>
    <property type="match status" value="1"/>
</dbReference>
<keyword evidence="3" id="KW-1133">Transmembrane helix</keyword>
<accession>A0A5Q2F7R6</accession>
<dbReference type="InterPro" id="IPR050922">
    <property type="entry name" value="LytR/CpsA/Psr_CW_biosynth"/>
</dbReference>
<keyword evidence="6" id="KW-1185">Reference proteome</keyword>
<dbReference type="PANTHER" id="PTHR33392:SF6">
    <property type="entry name" value="POLYISOPRENYL-TEICHOIC ACID--PEPTIDOGLYCAN TEICHOIC ACID TRANSFERASE TAGU"/>
    <property type="match status" value="1"/>
</dbReference>
<reference evidence="5 6" key="1">
    <citation type="submission" date="2019-10" db="EMBL/GenBank/DDBJ databases">
        <title>Genomic analysis of Raineyella sp. CBA3103.</title>
        <authorList>
            <person name="Roh S.W."/>
        </authorList>
    </citation>
    <scope>NUCLEOTIDE SEQUENCE [LARGE SCALE GENOMIC DNA]</scope>
    <source>
        <strain evidence="5 6">CBA3103</strain>
    </source>
</reference>
<dbReference type="Gene3D" id="3.40.630.190">
    <property type="entry name" value="LCP protein"/>
    <property type="match status" value="1"/>
</dbReference>
<sequence>MAGRDDLDWLYGRNDDAPDPSRPFGEDPAPSRASARADGRRDRREDLPPAPPSPPRSALRGGPSPRPSAPAGRPPAPADPRPNSLGSRPAGGGPRIPTILGRGRAGRPRSTVPRGRRIRRRVLTVVAVLLVYLLAFPAWAWFGSARVNATPAGQRPGRQPGITLLLTGSDSRVGLTADQTHAIGGGSSDSGRTDSIMLLHVPVVGAPALVSIPRDSYVAIPGHGKNKINAAYAFGGPDLLAQTIEQDTGVRIDGYVGLGFEGFVSIIDSLGGIPMCLDSPMKDQDAHVDLPAGCQTLSGAQALGYVRMRHADPLGDIGRVKRQREMVGATVKKAVSPLTVINPIRWIGLNNAVRGAVSRGKDTGPLDGSALLYGAAVIGGGGGHTISVPTSNTNYRTPVGDAVLWDEAKAAIVFGAMKTGNTTNLGQFDKKD</sequence>
<name>A0A5Q2F7R6_9ACTN</name>
<evidence type="ECO:0000313" key="5">
    <source>
        <dbReference type="EMBL" id="QGF22501.1"/>
    </source>
</evidence>
<dbReference type="PANTHER" id="PTHR33392">
    <property type="entry name" value="POLYISOPRENYL-TEICHOIC ACID--PEPTIDOGLYCAN TEICHOIC ACID TRANSFERASE TAGU"/>
    <property type="match status" value="1"/>
</dbReference>
<organism evidence="5 6">
    <name type="scientific">Raineyella fluvialis</name>
    <dbReference type="NCBI Taxonomy" id="2662261"/>
    <lineage>
        <taxon>Bacteria</taxon>
        <taxon>Bacillati</taxon>
        <taxon>Actinomycetota</taxon>
        <taxon>Actinomycetes</taxon>
        <taxon>Propionibacteriales</taxon>
        <taxon>Propionibacteriaceae</taxon>
        <taxon>Raineyella</taxon>
    </lineage>
</organism>
<comment type="similarity">
    <text evidence="1">Belongs to the LytR/CpsA/Psr (LCP) family.</text>
</comment>
<dbReference type="NCBIfam" id="TIGR00350">
    <property type="entry name" value="lytR_cpsA_psr"/>
    <property type="match status" value="1"/>
</dbReference>
<feature type="compositionally biased region" description="Basic and acidic residues" evidence="2">
    <location>
        <begin position="35"/>
        <end position="47"/>
    </location>
</feature>
<evidence type="ECO:0000259" key="4">
    <source>
        <dbReference type="Pfam" id="PF03816"/>
    </source>
</evidence>
<feature type="region of interest" description="Disordered" evidence="2">
    <location>
        <begin position="1"/>
        <end position="114"/>
    </location>
</feature>
<feature type="transmembrane region" description="Helical" evidence="3">
    <location>
        <begin position="122"/>
        <end position="142"/>
    </location>
</feature>
<proteinExistence type="inferred from homology"/>
<feature type="domain" description="Cell envelope-related transcriptional attenuator" evidence="4">
    <location>
        <begin position="192"/>
        <end position="334"/>
    </location>
</feature>
<feature type="compositionally biased region" description="Pro residues" evidence="2">
    <location>
        <begin position="64"/>
        <end position="80"/>
    </location>
</feature>